<name>A0A0D3K873_EMIH1</name>
<evidence type="ECO:0000313" key="7">
    <source>
        <dbReference type="EnsemblProtists" id="EOD31958"/>
    </source>
</evidence>
<dbReference type="AlphaFoldDB" id="A0A0D3K873"/>
<comment type="catalytic activity">
    <reaction evidence="1 5">
        <text>[protein]-peptidylproline (omega=180) = [protein]-peptidylproline (omega=0)</text>
        <dbReference type="Rhea" id="RHEA:16237"/>
        <dbReference type="Rhea" id="RHEA-COMP:10747"/>
        <dbReference type="Rhea" id="RHEA-COMP:10748"/>
        <dbReference type="ChEBI" id="CHEBI:83833"/>
        <dbReference type="ChEBI" id="CHEBI:83834"/>
        <dbReference type="EC" id="5.2.1.8"/>
    </reaction>
</comment>
<dbReference type="EC" id="5.2.1.8" evidence="2 5"/>
<dbReference type="PANTHER" id="PTHR10516">
    <property type="entry name" value="PEPTIDYL-PROLYL CIS-TRANS ISOMERASE"/>
    <property type="match status" value="1"/>
</dbReference>
<evidence type="ECO:0000259" key="6">
    <source>
        <dbReference type="PROSITE" id="PS50059"/>
    </source>
</evidence>
<evidence type="ECO:0000256" key="2">
    <source>
        <dbReference type="ARBA" id="ARBA00013194"/>
    </source>
</evidence>
<evidence type="ECO:0000256" key="3">
    <source>
        <dbReference type="ARBA" id="ARBA00023110"/>
    </source>
</evidence>
<dbReference type="Pfam" id="PF00254">
    <property type="entry name" value="FKBP_C"/>
    <property type="match status" value="1"/>
</dbReference>
<evidence type="ECO:0000256" key="5">
    <source>
        <dbReference type="PROSITE-ProRule" id="PRU00277"/>
    </source>
</evidence>
<dbReference type="InterPro" id="IPR046357">
    <property type="entry name" value="PPIase_dom_sf"/>
</dbReference>
<protein>
    <recommendedName>
        <fullName evidence="2 5">peptidylprolyl isomerase</fullName>
        <ecNumber evidence="2 5">5.2.1.8</ecNumber>
    </recommendedName>
</protein>
<dbReference type="SUPFAM" id="SSF54534">
    <property type="entry name" value="FKBP-like"/>
    <property type="match status" value="1"/>
</dbReference>
<evidence type="ECO:0000256" key="4">
    <source>
        <dbReference type="ARBA" id="ARBA00023235"/>
    </source>
</evidence>
<dbReference type="RefSeq" id="XP_005784387.1">
    <property type="nucleotide sequence ID" value="XM_005784330.1"/>
</dbReference>
<proteinExistence type="predicted"/>
<keyword evidence="8" id="KW-1185">Reference proteome</keyword>
<dbReference type="EnsemblProtists" id="EOD31958">
    <property type="protein sequence ID" value="EOD31958"/>
    <property type="gene ID" value="EMIHUDRAFT_231214"/>
</dbReference>
<accession>A0A0D3K873</accession>
<reference evidence="7" key="2">
    <citation type="submission" date="2024-10" db="UniProtKB">
        <authorList>
            <consortium name="EnsemblProtists"/>
        </authorList>
    </citation>
    <scope>IDENTIFICATION</scope>
</reference>
<reference evidence="8" key="1">
    <citation type="journal article" date="2013" name="Nature">
        <title>Pan genome of the phytoplankton Emiliania underpins its global distribution.</title>
        <authorList>
            <person name="Read B.A."/>
            <person name="Kegel J."/>
            <person name="Klute M.J."/>
            <person name="Kuo A."/>
            <person name="Lefebvre S.C."/>
            <person name="Maumus F."/>
            <person name="Mayer C."/>
            <person name="Miller J."/>
            <person name="Monier A."/>
            <person name="Salamov A."/>
            <person name="Young J."/>
            <person name="Aguilar M."/>
            <person name="Claverie J.M."/>
            <person name="Frickenhaus S."/>
            <person name="Gonzalez K."/>
            <person name="Herman E.K."/>
            <person name="Lin Y.C."/>
            <person name="Napier J."/>
            <person name="Ogata H."/>
            <person name="Sarno A.F."/>
            <person name="Shmutz J."/>
            <person name="Schroeder D."/>
            <person name="de Vargas C."/>
            <person name="Verret F."/>
            <person name="von Dassow P."/>
            <person name="Valentin K."/>
            <person name="Van de Peer Y."/>
            <person name="Wheeler G."/>
            <person name="Dacks J.B."/>
            <person name="Delwiche C.F."/>
            <person name="Dyhrman S.T."/>
            <person name="Glockner G."/>
            <person name="John U."/>
            <person name="Richards T."/>
            <person name="Worden A.Z."/>
            <person name="Zhang X."/>
            <person name="Grigoriev I.V."/>
            <person name="Allen A.E."/>
            <person name="Bidle K."/>
            <person name="Borodovsky M."/>
            <person name="Bowler C."/>
            <person name="Brownlee C."/>
            <person name="Cock J.M."/>
            <person name="Elias M."/>
            <person name="Gladyshev V.N."/>
            <person name="Groth M."/>
            <person name="Guda C."/>
            <person name="Hadaegh A."/>
            <person name="Iglesias-Rodriguez M.D."/>
            <person name="Jenkins J."/>
            <person name="Jones B.M."/>
            <person name="Lawson T."/>
            <person name="Leese F."/>
            <person name="Lindquist E."/>
            <person name="Lobanov A."/>
            <person name="Lomsadze A."/>
            <person name="Malik S.B."/>
            <person name="Marsh M.E."/>
            <person name="Mackinder L."/>
            <person name="Mock T."/>
            <person name="Mueller-Roeber B."/>
            <person name="Pagarete A."/>
            <person name="Parker M."/>
            <person name="Probert I."/>
            <person name="Quesneville H."/>
            <person name="Raines C."/>
            <person name="Rensing S.A."/>
            <person name="Riano-Pachon D.M."/>
            <person name="Richier S."/>
            <person name="Rokitta S."/>
            <person name="Shiraiwa Y."/>
            <person name="Soanes D.M."/>
            <person name="van der Giezen M."/>
            <person name="Wahlund T.M."/>
            <person name="Williams B."/>
            <person name="Wilson W."/>
            <person name="Wolfe G."/>
            <person name="Wurch L.L."/>
        </authorList>
    </citation>
    <scope>NUCLEOTIDE SEQUENCE</scope>
</reference>
<dbReference type="STRING" id="2903.R1D918"/>
<evidence type="ECO:0000313" key="8">
    <source>
        <dbReference type="Proteomes" id="UP000013827"/>
    </source>
</evidence>
<dbReference type="KEGG" id="ehx:EMIHUDRAFT_231214"/>
<keyword evidence="4 5" id="KW-0413">Isomerase</keyword>
<dbReference type="PaxDb" id="2903-EOD31958"/>
<dbReference type="PROSITE" id="PS50059">
    <property type="entry name" value="FKBP_PPIASE"/>
    <property type="match status" value="1"/>
</dbReference>
<dbReference type="Proteomes" id="UP000013827">
    <property type="component" value="Unassembled WGS sequence"/>
</dbReference>
<dbReference type="GeneID" id="17277233"/>
<dbReference type="PANTHER" id="PTHR10516:SF412">
    <property type="entry name" value="PEPTIDYL-PROLYL CIS-TRANS ISOMERASE FKBP20-1"/>
    <property type="match status" value="1"/>
</dbReference>
<dbReference type="Gene3D" id="3.10.50.40">
    <property type="match status" value="1"/>
</dbReference>
<sequence length="120" mass="12743">MRYGSLAWTSPPAARRLVAWLAMTTPPTPLDLSGDGGCLMTTLREPLPTAARACGRVRVGAEPSDAALGWDLALPRMRVGQQVRLECGPSYAYGDAGAPPLIPPSSPVTFELELLSVREP</sequence>
<keyword evidence="3 5" id="KW-0697">Rotamase</keyword>
<dbReference type="HOGENOM" id="CLU_2054127_0_0_1"/>
<dbReference type="GO" id="GO:0003755">
    <property type="term" value="F:peptidyl-prolyl cis-trans isomerase activity"/>
    <property type="evidence" value="ECO:0007669"/>
    <property type="project" value="UniProtKB-KW"/>
</dbReference>
<organism evidence="7 8">
    <name type="scientific">Emiliania huxleyi (strain CCMP1516)</name>
    <dbReference type="NCBI Taxonomy" id="280463"/>
    <lineage>
        <taxon>Eukaryota</taxon>
        <taxon>Haptista</taxon>
        <taxon>Haptophyta</taxon>
        <taxon>Prymnesiophyceae</taxon>
        <taxon>Isochrysidales</taxon>
        <taxon>Noelaerhabdaceae</taxon>
        <taxon>Emiliania</taxon>
    </lineage>
</organism>
<feature type="domain" description="PPIase FKBP-type" evidence="6">
    <location>
        <begin position="57"/>
        <end position="118"/>
    </location>
</feature>
<dbReference type="eggNOG" id="KOG0543">
    <property type="taxonomic scope" value="Eukaryota"/>
</dbReference>
<evidence type="ECO:0000256" key="1">
    <source>
        <dbReference type="ARBA" id="ARBA00000971"/>
    </source>
</evidence>
<dbReference type="GO" id="GO:0005737">
    <property type="term" value="C:cytoplasm"/>
    <property type="evidence" value="ECO:0007669"/>
    <property type="project" value="TreeGrafter"/>
</dbReference>
<dbReference type="InterPro" id="IPR001179">
    <property type="entry name" value="PPIase_FKBP_dom"/>
</dbReference>
<dbReference type="InterPro" id="IPR050689">
    <property type="entry name" value="FKBP-type_PPIase"/>
</dbReference>